<keyword evidence="5" id="KW-0902">Two-component regulatory system</keyword>
<dbReference type="SMART" id="SM00342">
    <property type="entry name" value="HTH_ARAC"/>
    <property type="match status" value="1"/>
</dbReference>
<evidence type="ECO:0000256" key="1">
    <source>
        <dbReference type="ARBA" id="ARBA00004496"/>
    </source>
</evidence>
<feature type="domain" description="Response regulatory" evidence="13">
    <location>
        <begin position="2"/>
        <end position="119"/>
    </location>
</feature>
<evidence type="ECO:0000313" key="14">
    <source>
        <dbReference type="EMBL" id="MCY6369521.1"/>
    </source>
</evidence>
<evidence type="ECO:0000256" key="5">
    <source>
        <dbReference type="ARBA" id="ARBA00023012"/>
    </source>
</evidence>
<feature type="modified residue" description="4-aspartylphosphate" evidence="10">
    <location>
        <position position="54"/>
    </location>
</feature>
<evidence type="ECO:0000313" key="15">
    <source>
        <dbReference type="Proteomes" id="UP001079657"/>
    </source>
</evidence>
<dbReference type="EMBL" id="JAPQES010000001">
    <property type="protein sequence ID" value="MCY6369521.1"/>
    <property type="molecule type" value="Genomic_DNA"/>
</dbReference>
<evidence type="ECO:0000256" key="11">
    <source>
        <dbReference type="SAM" id="Coils"/>
    </source>
</evidence>
<gene>
    <name evidence="14" type="ORF">OXH55_02520</name>
</gene>
<dbReference type="Pfam" id="PF00072">
    <property type="entry name" value="Response_reg"/>
    <property type="match status" value="1"/>
</dbReference>
<sequence>MRVLIVDDEAFFRVSFKSLIHWNEYGIEIVGEAEDGQEARQMIEDLKPDIVFLDITMPNLNGIEVLKILEGKDEISKVIVLSSYNDFEYVREAMKLGALDYIHKPSISQDSVITALMNAKKKLEDEKKKRKEYNNLRTEVEKNKSNLKELFLKELTYGSYKKKEEIGEKISELDVKIKDINMNFFVVTIDRYKEVKARYKNNNTHILSLAFKNIMKEVFRDEEEIEFLVYIENLYVIMKSYSKIRSRHDINRYNNLVSNNIKDALKQFLNIEATIGISNLHNNFMEVQECFSESLEANKLKFFLGHGNIIYFNDLNLKTVKDEPNFLNVLGKIRQLINEEKLEEIKNHLTEFLKELKDRKFYEENKTRDLFKNIYYLLRAKFNQLQYENPCIEGNFISIEEILEGENIIDINKIFFEVIDKLKEYTNIKNNFNIKNNKIKKAVEYINSNYDKDLSLTNIAEEIGLNKSYLSRRFKEEVGMPLMQYINKCRIKKAIKYLNNTELKNYEIAELVGYQSVEYFNTTFKKITGKSPSEVKDNL</sequence>
<keyword evidence="15" id="KW-1185">Reference proteome</keyword>
<keyword evidence="4 10" id="KW-0597">Phosphoprotein</keyword>
<reference evidence="14" key="1">
    <citation type="submission" date="2022-12" db="EMBL/GenBank/DDBJ databases">
        <authorList>
            <person name="Wang J."/>
        </authorList>
    </citation>
    <scope>NUCLEOTIDE SEQUENCE</scope>
    <source>
        <strain evidence="14">HY-42-06</strain>
    </source>
</reference>
<comment type="caution">
    <text evidence="14">The sequence shown here is derived from an EMBL/GenBank/DDBJ whole genome shotgun (WGS) entry which is preliminary data.</text>
</comment>
<evidence type="ECO:0000256" key="8">
    <source>
        <dbReference type="ARBA" id="ARBA00023163"/>
    </source>
</evidence>
<dbReference type="PANTHER" id="PTHR42713:SF3">
    <property type="entry name" value="TRANSCRIPTIONAL REGULATORY PROTEIN HPTR"/>
    <property type="match status" value="1"/>
</dbReference>
<keyword evidence="8" id="KW-0804">Transcription</keyword>
<feature type="domain" description="HTH araC/xylS-type" evidence="12">
    <location>
        <begin position="440"/>
        <end position="538"/>
    </location>
</feature>
<dbReference type="PROSITE" id="PS50110">
    <property type="entry name" value="RESPONSE_REGULATORY"/>
    <property type="match status" value="1"/>
</dbReference>
<dbReference type="SUPFAM" id="SSF46689">
    <property type="entry name" value="Homeodomain-like"/>
    <property type="match status" value="2"/>
</dbReference>
<evidence type="ECO:0000256" key="3">
    <source>
        <dbReference type="ARBA" id="ARBA00022490"/>
    </source>
</evidence>
<dbReference type="PROSITE" id="PS01124">
    <property type="entry name" value="HTH_ARAC_FAMILY_2"/>
    <property type="match status" value="1"/>
</dbReference>
<evidence type="ECO:0000256" key="7">
    <source>
        <dbReference type="ARBA" id="ARBA00023125"/>
    </source>
</evidence>
<comment type="subcellular location">
    <subcellularLocation>
        <location evidence="1">Cytoplasm</location>
    </subcellularLocation>
</comment>
<dbReference type="InterPro" id="IPR018060">
    <property type="entry name" value="HTH_AraC"/>
</dbReference>
<dbReference type="RefSeq" id="WP_268047900.1">
    <property type="nucleotide sequence ID" value="NZ_JAPQES010000001.1"/>
</dbReference>
<dbReference type="InterPro" id="IPR051552">
    <property type="entry name" value="HptR"/>
</dbReference>
<dbReference type="SMART" id="SM00448">
    <property type="entry name" value="REC"/>
    <property type="match status" value="1"/>
</dbReference>
<keyword evidence="11" id="KW-0175">Coiled coil</keyword>
<evidence type="ECO:0000256" key="2">
    <source>
        <dbReference type="ARBA" id="ARBA00018672"/>
    </source>
</evidence>
<dbReference type="Pfam" id="PF12833">
    <property type="entry name" value="HTH_18"/>
    <property type="match status" value="1"/>
</dbReference>
<proteinExistence type="predicted"/>
<accession>A0ABT4CMQ6</accession>
<dbReference type="PANTHER" id="PTHR42713">
    <property type="entry name" value="HISTIDINE KINASE-RELATED"/>
    <property type="match status" value="1"/>
</dbReference>
<name>A0ABT4CMQ6_9CLOT</name>
<evidence type="ECO:0000256" key="9">
    <source>
        <dbReference type="ARBA" id="ARBA00024867"/>
    </source>
</evidence>
<evidence type="ECO:0000256" key="6">
    <source>
        <dbReference type="ARBA" id="ARBA00023015"/>
    </source>
</evidence>
<feature type="coiled-coil region" evidence="11">
    <location>
        <begin position="116"/>
        <end position="153"/>
    </location>
</feature>
<dbReference type="Proteomes" id="UP001079657">
    <property type="component" value="Unassembled WGS sequence"/>
</dbReference>
<keyword evidence="6" id="KW-0805">Transcription regulation</keyword>
<comment type="function">
    <text evidence="9">May play the central regulatory role in sporulation. It may be an element of the effector pathway responsible for the activation of sporulation genes in response to nutritional stress. Spo0A may act in concert with spo0H (a sigma factor) to control the expression of some genes that are critical to the sporulation process.</text>
</comment>
<evidence type="ECO:0000256" key="10">
    <source>
        <dbReference type="PROSITE-ProRule" id="PRU00169"/>
    </source>
</evidence>
<dbReference type="Gene3D" id="3.40.50.2300">
    <property type="match status" value="1"/>
</dbReference>
<protein>
    <recommendedName>
        <fullName evidence="2">Stage 0 sporulation protein A homolog</fullName>
    </recommendedName>
</protein>
<dbReference type="Gene3D" id="1.10.10.60">
    <property type="entry name" value="Homeodomain-like"/>
    <property type="match status" value="2"/>
</dbReference>
<dbReference type="InterPro" id="IPR011006">
    <property type="entry name" value="CheY-like_superfamily"/>
</dbReference>
<evidence type="ECO:0000259" key="13">
    <source>
        <dbReference type="PROSITE" id="PS50110"/>
    </source>
</evidence>
<dbReference type="SUPFAM" id="SSF52172">
    <property type="entry name" value="CheY-like"/>
    <property type="match status" value="1"/>
</dbReference>
<dbReference type="InterPro" id="IPR001789">
    <property type="entry name" value="Sig_transdc_resp-reg_receiver"/>
</dbReference>
<evidence type="ECO:0000256" key="4">
    <source>
        <dbReference type="ARBA" id="ARBA00022553"/>
    </source>
</evidence>
<keyword evidence="7" id="KW-0238">DNA-binding</keyword>
<organism evidence="14 15">
    <name type="scientific">Clostridium ganghwense</name>
    <dbReference type="NCBI Taxonomy" id="312089"/>
    <lineage>
        <taxon>Bacteria</taxon>
        <taxon>Bacillati</taxon>
        <taxon>Bacillota</taxon>
        <taxon>Clostridia</taxon>
        <taxon>Eubacteriales</taxon>
        <taxon>Clostridiaceae</taxon>
        <taxon>Clostridium</taxon>
    </lineage>
</organism>
<dbReference type="InterPro" id="IPR009057">
    <property type="entry name" value="Homeodomain-like_sf"/>
</dbReference>
<dbReference type="CDD" id="cd17536">
    <property type="entry name" value="REC_YesN-like"/>
    <property type="match status" value="1"/>
</dbReference>
<evidence type="ECO:0000259" key="12">
    <source>
        <dbReference type="PROSITE" id="PS01124"/>
    </source>
</evidence>
<keyword evidence="3" id="KW-0963">Cytoplasm</keyword>